<dbReference type="RefSeq" id="WP_064122010.1">
    <property type="nucleotide sequence ID" value="NZ_CP015243.1"/>
</dbReference>
<evidence type="ECO:0000313" key="2">
    <source>
        <dbReference type="EMBL" id="ANF57053.1"/>
    </source>
</evidence>
<dbReference type="STRING" id="376489.A5892_05880"/>
<dbReference type="Pfam" id="PF13723">
    <property type="entry name" value="Ketoacyl-synt_2"/>
    <property type="match status" value="1"/>
</dbReference>
<feature type="domain" description="Beta-ketoacyl synthase-like N-terminal" evidence="1">
    <location>
        <begin position="40"/>
        <end position="232"/>
    </location>
</feature>
<dbReference type="EMBL" id="CP015243">
    <property type="protein sequence ID" value="ANF57053.1"/>
    <property type="molecule type" value="Genomic_DNA"/>
</dbReference>
<name>A0A172YCW0_9GAMM</name>
<organism evidence="2 3">
    <name type="scientific">Halotalea alkalilenta</name>
    <dbReference type="NCBI Taxonomy" id="376489"/>
    <lineage>
        <taxon>Bacteria</taxon>
        <taxon>Pseudomonadati</taxon>
        <taxon>Pseudomonadota</taxon>
        <taxon>Gammaproteobacteria</taxon>
        <taxon>Oceanospirillales</taxon>
        <taxon>Halomonadaceae</taxon>
        <taxon>Halotalea</taxon>
    </lineage>
</organism>
<evidence type="ECO:0000259" key="1">
    <source>
        <dbReference type="Pfam" id="PF13723"/>
    </source>
</evidence>
<accession>A0A172YCW0</accession>
<keyword evidence="3" id="KW-1185">Reference proteome</keyword>
<proteinExistence type="predicted"/>
<evidence type="ECO:0000313" key="3">
    <source>
        <dbReference type="Proteomes" id="UP000077875"/>
    </source>
</evidence>
<reference evidence="2 3" key="1">
    <citation type="submission" date="2016-04" db="EMBL/GenBank/DDBJ databases">
        <title>Complete Genome Sequence of Halotalea alkalilenta IHB B 13600.</title>
        <authorList>
            <person name="Swarnkar M.K."/>
            <person name="Sharma A."/>
            <person name="Kaushal K."/>
            <person name="Soni R."/>
            <person name="Rana S."/>
            <person name="Singh A.K."/>
            <person name="Gulati A."/>
        </authorList>
    </citation>
    <scope>NUCLEOTIDE SEQUENCE [LARGE SCALE GENOMIC DNA]</scope>
    <source>
        <strain evidence="2 3">IHB B 13600</strain>
    </source>
</reference>
<protein>
    <recommendedName>
        <fullName evidence="1">Beta-ketoacyl synthase-like N-terminal domain-containing protein</fullName>
    </recommendedName>
</protein>
<dbReference type="KEGG" id="haa:A5892_05880"/>
<gene>
    <name evidence="2" type="ORF">A5892_05880</name>
</gene>
<dbReference type="AlphaFoldDB" id="A0A172YCW0"/>
<dbReference type="InterPro" id="IPR014030">
    <property type="entry name" value="Ketoacyl_synth_N"/>
</dbReference>
<sequence>MTRSNDVSGEPTPSALRVDDWRGWIEEELALGDDPRLSIAAKPEAPALPAMLRRRLDATGRAACQALAELELPIDAPLIFASRHGASSLTLNIIQELAKQMPASPAQFSMSVHNAVLGVYSIALGHHGPIQAIAASGQEIDALFIDALGYLSEGHRVVGAVFCDSRLTPLHHELIPGPVAACAVAMRLTLDRGRALSSSSTSTPLEASPVELLRFMLGRDDQVTAQRRWHWSRRA</sequence>
<dbReference type="Proteomes" id="UP000077875">
    <property type="component" value="Chromosome"/>
</dbReference>